<reference evidence="1 2" key="1">
    <citation type="submission" date="2021-04" db="EMBL/GenBank/DDBJ databases">
        <title>Draft Genome of Aeromonas popoffii ID682, isolated from a natural water source in Idaho.</title>
        <authorList>
            <person name="Testerman T."/>
            <person name="Graf J."/>
        </authorList>
    </citation>
    <scope>NUCLEOTIDE SEQUENCE [LARGE SCALE GENOMIC DNA]</scope>
    <source>
        <strain evidence="1 2">ID682</strain>
    </source>
</reference>
<proteinExistence type="predicted"/>
<accession>A0ABS5GUA6</accession>
<name>A0ABS5GUA6_9GAMM</name>
<comment type="caution">
    <text evidence="1">The sequence shown here is derived from an EMBL/GenBank/DDBJ whole genome shotgun (WGS) entry which is preliminary data.</text>
</comment>
<organism evidence="1 2">
    <name type="scientific">Aeromonas popoffii</name>
    <dbReference type="NCBI Taxonomy" id="70856"/>
    <lineage>
        <taxon>Bacteria</taxon>
        <taxon>Pseudomonadati</taxon>
        <taxon>Pseudomonadota</taxon>
        <taxon>Gammaproteobacteria</taxon>
        <taxon>Aeromonadales</taxon>
        <taxon>Aeromonadaceae</taxon>
        <taxon>Aeromonas</taxon>
    </lineage>
</organism>
<protein>
    <submittedName>
        <fullName evidence="1">DUF3293 domain-containing protein</fullName>
    </submittedName>
</protein>
<evidence type="ECO:0000313" key="1">
    <source>
        <dbReference type="EMBL" id="MBR7630713.1"/>
    </source>
</evidence>
<dbReference type="RefSeq" id="WP_108537527.1">
    <property type="nucleotide sequence ID" value="NZ_CAWQDX010000075.1"/>
</dbReference>
<evidence type="ECO:0000313" key="2">
    <source>
        <dbReference type="Proteomes" id="UP000675653"/>
    </source>
</evidence>
<gene>
    <name evidence="1" type="ORF">KAT72_17210</name>
</gene>
<dbReference type="InterPro" id="IPR021710">
    <property type="entry name" value="DUF3293"/>
</dbReference>
<sequence>MVDMNLWENYRKICFIAPFSAPQWPAYAIVTAWNPASREVGIRRNTRRQRALWRVIAASPYMMAMGPCWGSSPDESWRESSLLLASSRGESIALAARFGQNALYWVEQGELWLLPVLMKGIPLHMGKIESHWIVRASGW</sequence>
<dbReference type="Pfam" id="PF11697">
    <property type="entry name" value="DUF3293"/>
    <property type="match status" value="1"/>
</dbReference>
<dbReference type="Proteomes" id="UP000675653">
    <property type="component" value="Unassembled WGS sequence"/>
</dbReference>
<keyword evidence="2" id="KW-1185">Reference proteome</keyword>
<dbReference type="EMBL" id="JAGRZL010000050">
    <property type="protein sequence ID" value="MBR7630713.1"/>
    <property type="molecule type" value="Genomic_DNA"/>
</dbReference>